<dbReference type="Pfam" id="PF01850">
    <property type="entry name" value="PIN"/>
    <property type="match status" value="1"/>
</dbReference>
<comment type="caution">
    <text evidence="2">The sequence shown here is derived from an EMBL/GenBank/DDBJ whole genome shotgun (WGS) entry which is preliminary data.</text>
</comment>
<proteinExistence type="predicted"/>
<dbReference type="Gene3D" id="3.40.50.1010">
    <property type="entry name" value="5'-nuclease"/>
    <property type="match status" value="1"/>
</dbReference>
<sequence>MIIADTGFFLALFNANDRYHQQALSVLNRIHEPLLTTHPVISETCYLLVARGGGIQQECNFLIDVAEQAFQVFDLQLIHFQRMASLIQQYADLPMDYADASLVVLAETLHHGKILTTDRRDFAVYRWDDVNLFENLLFA</sequence>
<name>A0A951PDQ1_9CYAN</name>
<protein>
    <submittedName>
        <fullName evidence="2">PIN domain-containing protein</fullName>
    </submittedName>
</protein>
<dbReference type="EMBL" id="JAHHHV010000073">
    <property type="protein sequence ID" value="MBW4467103.1"/>
    <property type="molecule type" value="Genomic_DNA"/>
</dbReference>
<reference evidence="2" key="1">
    <citation type="submission" date="2021-05" db="EMBL/GenBank/DDBJ databases">
        <authorList>
            <person name="Pietrasiak N."/>
            <person name="Ward R."/>
            <person name="Stajich J.E."/>
            <person name="Kurbessoian T."/>
        </authorList>
    </citation>
    <scope>NUCLEOTIDE SEQUENCE</scope>
    <source>
        <strain evidence="2">GSE-TBD4-15B</strain>
    </source>
</reference>
<dbReference type="AlphaFoldDB" id="A0A951PDQ1"/>
<dbReference type="InterPro" id="IPR002716">
    <property type="entry name" value="PIN_dom"/>
</dbReference>
<gene>
    <name evidence="2" type="ORF">KME07_16885</name>
</gene>
<evidence type="ECO:0000259" key="1">
    <source>
        <dbReference type="Pfam" id="PF01850"/>
    </source>
</evidence>
<organism evidence="2 3">
    <name type="scientific">Pegethrix bostrychoides GSE-TBD4-15B</name>
    <dbReference type="NCBI Taxonomy" id="2839662"/>
    <lineage>
        <taxon>Bacteria</taxon>
        <taxon>Bacillati</taxon>
        <taxon>Cyanobacteriota</taxon>
        <taxon>Cyanophyceae</taxon>
        <taxon>Oculatellales</taxon>
        <taxon>Oculatellaceae</taxon>
        <taxon>Pegethrix</taxon>
    </lineage>
</organism>
<feature type="domain" description="PIN" evidence="1">
    <location>
        <begin position="2"/>
        <end position="124"/>
    </location>
</feature>
<reference evidence="2" key="2">
    <citation type="journal article" date="2022" name="Microbiol. Resour. Announc.">
        <title>Metagenome Sequencing to Explore Phylogenomics of Terrestrial Cyanobacteria.</title>
        <authorList>
            <person name="Ward R.D."/>
            <person name="Stajich J.E."/>
            <person name="Johansen J.R."/>
            <person name="Huntemann M."/>
            <person name="Clum A."/>
            <person name="Foster B."/>
            <person name="Foster B."/>
            <person name="Roux S."/>
            <person name="Palaniappan K."/>
            <person name="Varghese N."/>
            <person name="Mukherjee S."/>
            <person name="Reddy T.B.K."/>
            <person name="Daum C."/>
            <person name="Copeland A."/>
            <person name="Chen I.A."/>
            <person name="Ivanova N.N."/>
            <person name="Kyrpides N.C."/>
            <person name="Shapiro N."/>
            <person name="Eloe-Fadrosh E.A."/>
            <person name="Pietrasiak N."/>
        </authorList>
    </citation>
    <scope>NUCLEOTIDE SEQUENCE</scope>
    <source>
        <strain evidence="2">GSE-TBD4-15B</strain>
    </source>
</reference>
<dbReference type="Proteomes" id="UP000707356">
    <property type="component" value="Unassembled WGS sequence"/>
</dbReference>
<dbReference type="SUPFAM" id="SSF88723">
    <property type="entry name" value="PIN domain-like"/>
    <property type="match status" value="1"/>
</dbReference>
<dbReference type="InterPro" id="IPR029060">
    <property type="entry name" value="PIN-like_dom_sf"/>
</dbReference>
<evidence type="ECO:0000313" key="2">
    <source>
        <dbReference type="EMBL" id="MBW4467103.1"/>
    </source>
</evidence>
<evidence type="ECO:0000313" key="3">
    <source>
        <dbReference type="Proteomes" id="UP000707356"/>
    </source>
</evidence>
<accession>A0A951PDQ1</accession>